<gene>
    <name evidence="1" type="ORF">PR048_026502</name>
</gene>
<accession>A0ABQ9GLI8</accession>
<keyword evidence="2" id="KW-1185">Reference proteome</keyword>
<dbReference type="PANTHER" id="PTHR12334">
    <property type="entry name" value="BAG FAMILY MOLECULAR CHAPERONE REGULATOR 2"/>
    <property type="match status" value="1"/>
</dbReference>
<dbReference type="PANTHER" id="PTHR12334:SF6">
    <property type="entry name" value="BAG FAMILY MOLECULAR CHAPERONE REGULATOR 2"/>
    <property type="match status" value="1"/>
</dbReference>
<dbReference type="EMBL" id="JARBHB010000011">
    <property type="protein sequence ID" value="KAJ8872886.1"/>
    <property type="molecule type" value="Genomic_DNA"/>
</dbReference>
<dbReference type="InterPro" id="IPR037689">
    <property type="entry name" value="BAG2"/>
</dbReference>
<dbReference type="Proteomes" id="UP001159363">
    <property type="component" value="Chromosome 10"/>
</dbReference>
<organism evidence="1 2">
    <name type="scientific">Dryococelus australis</name>
    <dbReference type="NCBI Taxonomy" id="614101"/>
    <lineage>
        <taxon>Eukaryota</taxon>
        <taxon>Metazoa</taxon>
        <taxon>Ecdysozoa</taxon>
        <taxon>Arthropoda</taxon>
        <taxon>Hexapoda</taxon>
        <taxon>Insecta</taxon>
        <taxon>Pterygota</taxon>
        <taxon>Neoptera</taxon>
        <taxon>Polyneoptera</taxon>
        <taxon>Phasmatodea</taxon>
        <taxon>Verophasmatodea</taxon>
        <taxon>Anareolatae</taxon>
        <taxon>Phasmatidae</taxon>
        <taxon>Eurycanthinae</taxon>
        <taxon>Dryococelus</taxon>
    </lineage>
</organism>
<proteinExistence type="predicted"/>
<reference evidence="1 2" key="1">
    <citation type="submission" date="2023-02" db="EMBL/GenBank/DDBJ databases">
        <title>LHISI_Scaffold_Assembly.</title>
        <authorList>
            <person name="Stuart O.P."/>
            <person name="Cleave R."/>
            <person name="Magrath M.J.L."/>
            <person name="Mikheyev A.S."/>
        </authorList>
    </citation>
    <scope>NUCLEOTIDE SEQUENCE [LARGE SCALE GENOMIC DNA]</scope>
    <source>
        <strain evidence="1">Daus_M_001</strain>
        <tissue evidence="1">Leg muscle</tissue>
    </source>
</reference>
<evidence type="ECO:0000313" key="2">
    <source>
        <dbReference type="Proteomes" id="UP001159363"/>
    </source>
</evidence>
<protein>
    <submittedName>
        <fullName evidence="1">Uncharacterized protein</fullName>
    </submittedName>
</protein>
<comment type="caution">
    <text evidence="1">The sequence shown here is derived from an EMBL/GenBank/DDBJ whole genome shotgun (WGS) entry which is preliminary data.</text>
</comment>
<evidence type="ECO:0000313" key="1">
    <source>
        <dbReference type="EMBL" id="KAJ8872886.1"/>
    </source>
</evidence>
<sequence length="137" mass="15554">MLNEIGCPMFAYPAFMVRTMCGFESEQEELFHYAELITNRCHTVEVHVKTTRDTTQEDALYKVNGFIDSLVMSLRSDPVGTKKRCLTFMNACSSQPQGASDKNFETAILGCTLDDQKRVKKRLQGLIDYFDCATKFA</sequence>
<name>A0ABQ9GLI8_9NEOP</name>
<dbReference type="Gene3D" id="1.20.58.890">
    <property type="match status" value="1"/>
</dbReference>